<evidence type="ECO:0000313" key="1">
    <source>
        <dbReference type="EMBL" id="NJC26978.1"/>
    </source>
</evidence>
<reference evidence="1 2" key="1">
    <citation type="submission" date="2020-03" db="EMBL/GenBank/DDBJ databases">
        <title>Genomic Encyclopedia of Type Strains, Phase IV (KMG-IV): sequencing the most valuable type-strain genomes for metagenomic binning, comparative biology and taxonomic classification.</title>
        <authorList>
            <person name="Goeker M."/>
        </authorList>
    </citation>
    <scope>NUCLEOTIDE SEQUENCE [LARGE SCALE GENOMIC DNA]</scope>
    <source>
        <strain evidence="1 2">DSM 105096</strain>
    </source>
</reference>
<dbReference type="EMBL" id="JAATJH010000003">
    <property type="protein sequence ID" value="NJC26978.1"/>
    <property type="molecule type" value="Genomic_DNA"/>
</dbReference>
<comment type="caution">
    <text evidence="1">The sequence shown here is derived from an EMBL/GenBank/DDBJ whole genome shotgun (WGS) entry which is preliminary data.</text>
</comment>
<evidence type="ECO:0000313" key="2">
    <source>
        <dbReference type="Proteomes" id="UP000770785"/>
    </source>
</evidence>
<dbReference type="Pfam" id="PF05573">
    <property type="entry name" value="NosL"/>
    <property type="match status" value="1"/>
</dbReference>
<protein>
    <submittedName>
        <fullName evidence="1">Copper chaperone NosL</fullName>
    </submittedName>
</protein>
<name>A0ABX0XCH7_9BACT</name>
<keyword evidence="2" id="KW-1185">Reference proteome</keyword>
<gene>
    <name evidence="1" type="ORF">GGR27_002488</name>
</gene>
<dbReference type="SUPFAM" id="SSF160387">
    <property type="entry name" value="NosL/MerB-like"/>
    <property type="match status" value="1"/>
</dbReference>
<sequence length="142" mass="15670">MKNQVLSGFMSLLLTIFLCTCDRAHPVSIAYGMDQCEFCRMAIVEVNYGAELITEKGRVMKYDAAECMVNHLAQEEIAVQKLYAVPYDQPATLRPVDSLFFVIDASVRSPMGANLAAFSSEGALPKDVIPLDWATVAQMLTK</sequence>
<dbReference type="InterPro" id="IPR008719">
    <property type="entry name" value="N2O_reductase_NosL"/>
</dbReference>
<organism evidence="1 2">
    <name type="scientific">Neolewinella antarctica</name>
    <dbReference type="NCBI Taxonomy" id="442734"/>
    <lineage>
        <taxon>Bacteria</taxon>
        <taxon>Pseudomonadati</taxon>
        <taxon>Bacteroidota</taxon>
        <taxon>Saprospiria</taxon>
        <taxon>Saprospirales</taxon>
        <taxon>Lewinellaceae</taxon>
        <taxon>Neolewinella</taxon>
    </lineage>
</organism>
<accession>A0ABX0XCH7</accession>
<dbReference type="RefSeq" id="WP_168037721.1">
    <property type="nucleotide sequence ID" value="NZ_JAATJH010000003.1"/>
</dbReference>
<proteinExistence type="predicted"/>
<dbReference type="Proteomes" id="UP000770785">
    <property type="component" value="Unassembled WGS sequence"/>
</dbReference>